<dbReference type="FunFam" id="3.40.50.1000:FF:000022">
    <property type="entry name" value="Phosphoglycolate phosphatase"/>
    <property type="match status" value="1"/>
</dbReference>
<dbReference type="NCBIfam" id="TIGR01549">
    <property type="entry name" value="HAD-SF-IA-v1"/>
    <property type="match status" value="1"/>
</dbReference>
<dbReference type="PANTHER" id="PTHR43434">
    <property type="entry name" value="PHOSPHOGLYCOLATE PHOSPHATASE"/>
    <property type="match status" value="1"/>
</dbReference>
<dbReference type="GO" id="GO:0006281">
    <property type="term" value="P:DNA repair"/>
    <property type="evidence" value="ECO:0007669"/>
    <property type="project" value="TreeGrafter"/>
</dbReference>
<dbReference type="GO" id="GO:0008967">
    <property type="term" value="F:phosphoglycolate phosphatase activity"/>
    <property type="evidence" value="ECO:0007669"/>
    <property type="project" value="UniProtKB-EC"/>
</dbReference>
<evidence type="ECO:0000256" key="4">
    <source>
        <dbReference type="ARBA" id="ARBA00013078"/>
    </source>
</evidence>
<organism evidence="5 6">
    <name type="scientific">Flexistipes sinusarabici</name>
    <dbReference type="NCBI Taxonomy" id="2352"/>
    <lineage>
        <taxon>Bacteria</taxon>
        <taxon>Pseudomonadati</taxon>
        <taxon>Deferribacterota</taxon>
        <taxon>Deferribacteres</taxon>
        <taxon>Deferribacterales</taxon>
        <taxon>Flexistipitaceae</taxon>
        <taxon>Flexistipes</taxon>
    </lineage>
</organism>
<evidence type="ECO:0000313" key="5">
    <source>
        <dbReference type="EMBL" id="TYB34483.1"/>
    </source>
</evidence>
<name>A0A5D0MRJ6_FLESI</name>
<protein>
    <recommendedName>
        <fullName evidence="4">phosphoglycolate phosphatase</fullName>
        <ecNumber evidence="4">3.1.3.18</ecNumber>
    </recommendedName>
</protein>
<comment type="pathway">
    <text evidence="2">Organic acid metabolism; glycolate biosynthesis; glycolate from 2-phosphoglycolate: step 1/1.</text>
</comment>
<comment type="caution">
    <text evidence="5">The sequence shown here is derived from an EMBL/GenBank/DDBJ whole genome shotgun (WGS) entry which is preliminary data.</text>
</comment>
<dbReference type="Gene3D" id="1.10.150.240">
    <property type="entry name" value="Putative phosphatase, domain 2"/>
    <property type="match status" value="1"/>
</dbReference>
<dbReference type="EC" id="3.1.3.18" evidence="4"/>
<reference evidence="5 6" key="1">
    <citation type="submission" date="2019-08" db="EMBL/GenBank/DDBJ databases">
        <title>Genomic characterization of a novel candidate phylum (ARYD3) from a high temperature, high salinity tertiary oil reservoir in north central Oklahoma, USA.</title>
        <authorList>
            <person name="Youssef N.H."/>
            <person name="Yadav A."/>
            <person name="Elshahed M.S."/>
        </authorList>
    </citation>
    <scope>NUCLEOTIDE SEQUENCE [LARGE SCALE GENOMIC DNA]</scope>
    <source>
        <strain evidence="5">ARYD1</strain>
    </source>
</reference>
<dbReference type="Gene3D" id="3.40.50.1000">
    <property type="entry name" value="HAD superfamily/HAD-like"/>
    <property type="match status" value="1"/>
</dbReference>
<proteinExistence type="inferred from homology"/>
<dbReference type="Proteomes" id="UP000323337">
    <property type="component" value="Unassembled WGS sequence"/>
</dbReference>
<dbReference type="InterPro" id="IPR006439">
    <property type="entry name" value="HAD-SF_hydro_IA"/>
</dbReference>
<dbReference type="SFLD" id="SFLDG01129">
    <property type="entry name" value="C1.5:_HAD__Beta-PGM__Phosphata"/>
    <property type="match status" value="1"/>
</dbReference>
<dbReference type="InterPro" id="IPR036412">
    <property type="entry name" value="HAD-like_sf"/>
</dbReference>
<dbReference type="InterPro" id="IPR041492">
    <property type="entry name" value="HAD_2"/>
</dbReference>
<dbReference type="InterPro" id="IPR023214">
    <property type="entry name" value="HAD_sf"/>
</dbReference>
<gene>
    <name evidence="5" type="ORF">FXF49_02290</name>
</gene>
<comment type="similarity">
    <text evidence="3">Belongs to the HAD-like hydrolase superfamily. CbbY/CbbZ/Gph/YieH family.</text>
</comment>
<keyword evidence="5" id="KW-0378">Hydrolase</keyword>
<evidence type="ECO:0000256" key="1">
    <source>
        <dbReference type="ARBA" id="ARBA00000830"/>
    </source>
</evidence>
<sequence>MFTFVIFDLDGTLVDTIDDIHESLNCTLKHFGFPPLKLDKTKSYVGDGMRKLVERAVGEVNFDSEIESHFRTTYSENIVNKTKLFDGIPDLLKELRNKQINSVVISNKSSALTEKIIKYFHMDKIINDWYGGDSFKTKKPSPEPVLKALEKYKIEKEHAIMTGDNHTDILSGAAAGIKTCFCSYGYGSTASSKPDYYADKPKELIKIILS</sequence>
<evidence type="ECO:0000256" key="3">
    <source>
        <dbReference type="ARBA" id="ARBA00006171"/>
    </source>
</evidence>
<dbReference type="Pfam" id="PF13419">
    <property type="entry name" value="HAD_2"/>
    <property type="match status" value="1"/>
</dbReference>
<dbReference type="InterPro" id="IPR050155">
    <property type="entry name" value="HAD-like_hydrolase_sf"/>
</dbReference>
<evidence type="ECO:0000313" key="6">
    <source>
        <dbReference type="Proteomes" id="UP000323337"/>
    </source>
</evidence>
<dbReference type="AlphaFoldDB" id="A0A5D0MRJ6"/>
<dbReference type="SFLD" id="SFLDS00003">
    <property type="entry name" value="Haloacid_Dehalogenase"/>
    <property type="match status" value="1"/>
</dbReference>
<dbReference type="SUPFAM" id="SSF56784">
    <property type="entry name" value="HAD-like"/>
    <property type="match status" value="1"/>
</dbReference>
<dbReference type="GO" id="GO:0005829">
    <property type="term" value="C:cytosol"/>
    <property type="evidence" value="ECO:0007669"/>
    <property type="project" value="TreeGrafter"/>
</dbReference>
<accession>A0A5D0MRJ6</accession>
<dbReference type="EMBL" id="VSIV01000057">
    <property type="protein sequence ID" value="TYB34483.1"/>
    <property type="molecule type" value="Genomic_DNA"/>
</dbReference>
<dbReference type="PANTHER" id="PTHR43434:SF1">
    <property type="entry name" value="PHOSPHOGLYCOLATE PHOSPHATASE"/>
    <property type="match status" value="1"/>
</dbReference>
<evidence type="ECO:0000256" key="2">
    <source>
        <dbReference type="ARBA" id="ARBA00004818"/>
    </source>
</evidence>
<dbReference type="InterPro" id="IPR023198">
    <property type="entry name" value="PGP-like_dom2"/>
</dbReference>
<comment type="catalytic activity">
    <reaction evidence="1">
        <text>2-phosphoglycolate + H2O = glycolate + phosphate</text>
        <dbReference type="Rhea" id="RHEA:14369"/>
        <dbReference type="ChEBI" id="CHEBI:15377"/>
        <dbReference type="ChEBI" id="CHEBI:29805"/>
        <dbReference type="ChEBI" id="CHEBI:43474"/>
        <dbReference type="ChEBI" id="CHEBI:58033"/>
        <dbReference type="EC" id="3.1.3.18"/>
    </reaction>
</comment>